<name>A0AAP0G0Y6_9ASPA</name>
<dbReference type="Gene3D" id="1.20.5.170">
    <property type="match status" value="1"/>
</dbReference>
<dbReference type="CDD" id="cd14702">
    <property type="entry name" value="bZIP_plant_GBF1"/>
    <property type="match status" value="1"/>
</dbReference>
<protein>
    <recommendedName>
        <fullName evidence="8">BZIP domain-containing protein</fullName>
    </recommendedName>
</protein>
<feature type="compositionally biased region" description="Basic and acidic residues" evidence="7">
    <location>
        <begin position="239"/>
        <end position="259"/>
    </location>
</feature>
<keyword evidence="3" id="KW-0805">Transcription regulation</keyword>
<dbReference type="InterPro" id="IPR044827">
    <property type="entry name" value="GBF-like"/>
</dbReference>
<evidence type="ECO:0000256" key="7">
    <source>
        <dbReference type="SAM" id="MobiDB-lite"/>
    </source>
</evidence>
<comment type="caution">
    <text evidence="9">The sequence shown here is derived from an EMBL/GenBank/DDBJ whole genome shotgun (WGS) entry which is preliminary data.</text>
</comment>
<feature type="region of interest" description="Disordered" evidence="7">
    <location>
        <begin position="222"/>
        <end position="269"/>
    </location>
</feature>
<comment type="similarity">
    <text evidence="2">Belongs to the bZIP family.</text>
</comment>
<feature type="compositionally biased region" description="Basic and acidic residues" evidence="7">
    <location>
        <begin position="133"/>
        <end position="151"/>
    </location>
</feature>
<dbReference type="PROSITE" id="PS00036">
    <property type="entry name" value="BZIP_BASIC"/>
    <property type="match status" value="1"/>
</dbReference>
<dbReference type="GO" id="GO:0000976">
    <property type="term" value="F:transcription cis-regulatory region binding"/>
    <property type="evidence" value="ECO:0007669"/>
    <property type="project" value="UniProtKB-ARBA"/>
</dbReference>
<dbReference type="SMART" id="SM00338">
    <property type="entry name" value="BRLZ"/>
    <property type="match status" value="1"/>
</dbReference>
<dbReference type="InterPro" id="IPR004827">
    <property type="entry name" value="bZIP"/>
</dbReference>
<keyword evidence="6" id="KW-0539">Nucleus</keyword>
<dbReference type="GO" id="GO:0005634">
    <property type="term" value="C:nucleus"/>
    <property type="evidence" value="ECO:0007669"/>
    <property type="project" value="UniProtKB-SubCell"/>
</dbReference>
<comment type="subcellular location">
    <subcellularLocation>
        <location evidence="1">Nucleus</location>
    </subcellularLocation>
</comment>
<evidence type="ECO:0000256" key="3">
    <source>
        <dbReference type="ARBA" id="ARBA00023015"/>
    </source>
</evidence>
<reference evidence="9 10" key="1">
    <citation type="journal article" date="2022" name="Nat. Plants">
        <title>Genomes of leafy and leafless Platanthera orchids illuminate the evolution of mycoheterotrophy.</title>
        <authorList>
            <person name="Li M.H."/>
            <person name="Liu K.W."/>
            <person name="Li Z."/>
            <person name="Lu H.C."/>
            <person name="Ye Q.L."/>
            <person name="Zhang D."/>
            <person name="Wang J.Y."/>
            <person name="Li Y.F."/>
            <person name="Zhong Z.M."/>
            <person name="Liu X."/>
            <person name="Yu X."/>
            <person name="Liu D.K."/>
            <person name="Tu X.D."/>
            <person name="Liu B."/>
            <person name="Hao Y."/>
            <person name="Liao X.Y."/>
            <person name="Jiang Y.T."/>
            <person name="Sun W.H."/>
            <person name="Chen J."/>
            <person name="Chen Y.Q."/>
            <person name="Ai Y."/>
            <person name="Zhai J.W."/>
            <person name="Wu S.S."/>
            <person name="Zhou Z."/>
            <person name="Hsiao Y.Y."/>
            <person name="Wu W.L."/>
            <person name="Chen Y.Y."/>
            <person name="Lin Y.F."/>
            <person name="Hsu J.L."/>
            <person name="Li C.Y."/>
            <person name="Wang Z.W."/>
            <person name="Zhao X."/>
            <person name="Zhong W.Y."/>
            <person name="Ma X.K."/>
            <person name="Ma L."/>
            <person name="Huang J."/>
            <person name="Chen G.Z."/>
            <person name="Huang M.Z."/>
            <person name="Huang L."/>
            <person name="Peng D.H."/>
            <person name="Luo Y.B."/>
            <person name="Zou S.Q."/>
            <person name="Chen S.P."/>
            <person name="Lan S."/>
            <person name="Tsai W.C."/>
            <person name="Van de Peer Y."/>
            <person name="Liu Z.J."/>
        </authorList>
    </citation>
    <scope>NUCLEOTIDE SEQUENCE [LARGE SCALE GENOMIC DNA]</scope>
    <source>
        <strain evidence="9">Lor287</strain>
    </source>
</reference>
<dbReference type="PANTHER" id="PTHR45967">
    <property type="entry name" value="G-BOX-BINDING FACTOR 3-RELATED"/>
    <property type="match status" value="1"/>
</dbReference>
<dbReference type="FunFam" id="1.20.5.170:FF:000020">
    <property type="entry name" value="BZIP transcription factor"/>
    <property type="match status" value="1"/>
</dbReference>
<proteinExistence type="inferred from homology"/>
<evidence type="ECO:0000313" key="10">
    <source>
        <dbReference type="Proteomes" id="UP001418222"/>
    </source>
</evidence>
<keyword evidence="5" id="KW-0804">Transcription</keyword>
<dbReference type="Pfam" id="PF00170">
    <property type="entry name" value="bZIP_1"/>
    <property type="match status" value="1"/>
</dbReference>
<keyword evidence="10" id="KW-1185">Reference proteome</keyword>
<dbReference type="AlphaFoldDB" id="A0AAP0G0Y6"/>
<gene>
    <name evidence="9" type="ORF">KSP39_PZI016090</name>
</gene>
<dbReference type="Proteomes" id="UP001418222">
    <property type="component" value="Unassembled WGS sequence"/>
</dbReference>
<dbReference type="GO" id="GO:0003700">
    <property type="term" value="F:DNA-binding transcription factor activity"/>
    <property type="evidence" value="ECO:0007669"/>
    <property type="project" value="InterPro"/>
</dbReference>
<feature type="compositionally biased region" description="Low complexity" evidence="7">
    <location>
        <begin position="1"/>
        <end position="10"/>
    </location>
</feature>
<feature type="region of interest" description="Disordered" evidence="7">
    <location>
        <begin position="116"/>
        <end position="208"/>
    </location>
</feature>
<dbReference type="Pfam" id="PF07777">
    <property type="entry name" value="MFMR"/>
    <property type="match status" value="1"/>
</dbReference>
<feature type="compositionally biased region" description="Polar residues" evidence="7">
    <location>
        <begin position="171"/>
        <end position="182"/>
    </location>
</feature>
<evidence type="ECO:0000256" key="6">
    <source>
        <dbReference type="ARBA" id="ARBA00023242"/>
    </source>
</evidence>
<evidence type="ECO:0000256" key="4">
    <source>
        <dbReference type="ARBA" id="ARBA00023125"/>
    </source>
</evidence>
<evidence type="ECO:0000256" key="2">
    <source>
        <dbReference type="ARBA" id="ARBA00007163"/>
    </source>
</evidence>
<feature type="domain" description="BZIP" evidence="8">
    <location>
        <begin position="244"/>
        <end position="301"/>
    </location>
</feature>
<keyword evidence="4" id="KW-0238">DNA-binding</keyword>
<evidence type="ECO:0000256" key="1">
    <source>
        <dbReference type="ARBA" id="ARBA00004123"/>
    </source>
</evidence>
<dbReference type="PROSITE" id="PS50217">
    <property type="entry name" value="BZIP"/>
    <property type="match status" value="1"/>
</dbReference>
<evidence type="ECO:0000259" key="8">
    <source>
        <dbReference type="PROSITE" id="PS50217"/>
    </source>
</evidence>
<dbReference type="InterPro" id="IPR012900">
    <property type="entry name" value="MFMR"/>
</dbReference>
<sequence>MGTKEVVSSSKPEKSCTPVQENPSFYPYPDWASMQGYYRPGVPIPAHYFNAAISPAHIAHPYMWGPQPMVAPFAGPYTLYPHGGVYAHPSTPHMAFPVNQELPAMFLTCKDREEKNSTVVDRHPVSVGNSNARSEECPENRESNSGTKEDGSSTDSIDAISESGGSKLDMSRSSTDLPNSERNAAPSISLDVNPPCATSTGRQLVPVPLPNQSPLVELKASCSSKVKAGGTPLLPTSSAKEEREMKREKRKQSNRESARRSRLRKQAETEEFAVKVGNLTAENSALRSEITYLTESSKKLRLDNCLLMEKLKLRQLNQAQDKAPAMVIENFLARIDNTKHAGGSNRFEDKVEEKSNGKTYQLLDPNCRTDSVLATRS</sequence>
<dbReference type="PANTHER" id="PTHR45967:SF38">
    <property type="entry name" value="G-BOX-BINDING FACTOR 2"/>
    <property type="match status" value="1"/>
</dbReference>
<accession>A0AAP0G0Y6</accession>
<feature type="region of interest" description="Disordered" evidence="7">
    <location>
        <begin position="1"/>
        <end position="22"/>
    </location>
</feature>
<dbReference type="InterPro" id="IPR046347">
    <property type="entry name" value="bZIP_sf"/>
</dbReference>
<dbReference type="SUPFAM" id="SSF57959">
    <property type="entry name" value="Leucine zipper domain"/>
    <property type="match status" value="1"/>
</dbReference>
<evidence type="ECO:0000313" key="9">
    <source>
        <dbReference type="EMBL" id="KAK8930940.1"/>
    </source>
</evidence>
<dbReference type="EMBL" id="JBBWWQ010000014">
    <property type="protein sequence ID" value="KAK8930940.1"/>
    <property type="molecule type" value="Genomic_DNA"/>
</dbReference>
<dbReference type="InterPro" id="IPR045314">
    <property type="entry name" value="bZIP_plant_GBF1"/>
</dbReference>
<organism evidence="9 10">
    <name type="scientific">Platanthera zijinensis</name>
    <dbReference type="NCBI Taxonomy" id="2320716"/>
    <lineage>
        <taxon>Eukaryota</taxon>
        <taxon>Viridiplantae</taxon>
        <taxon>Streptophyta</taxon>
        <taxon>Embryophyta</taxon>
        <taxon>Tracheophyta</taxon>
        <taxon>Spermatophyta</taxon>
        <taxon>Magnoliopsida</taxon>
        <taxon>Liliopsida</taxon>
        <taxon>Asparagales</taxon>
        <taxon>Orchidaceae</taxon>
        <taxon>Orchidoideae</taxon>
        <taxon>Orchideae</taxon>
        <taxon>Orchidinae</taxon>
        <taxon>Platanthera</taxon>
    </lineage>
</organism>
<evidence type="ECO:0000256" key="5">
    <source>
        <dbReference type="ARBA" id="ARBA00023163"/>
    </source>
</evidence>